<dbReference type="EMBL" id="JACHYB010000001">
    <property type="protein sequence ID" value="MBB3187517.1"/>
    <property type="molecule type" value="Genomic_DNA"/>
</dbReference>
<protein>
    <submittedName>
        <fullName evidence="1">Uncharacterized protein</fullName>
    </submittedName>
</protein>
<dbReference type="Proteomes" id="UP000544222">
    <property type="component" value="Unassembled WGS sequence"/>
</dbReference>
<name>A0A7W5H2L3_9PORP</name>
<gene>
    <name evidence="1" type="ORF">FHX64_001680</name>
</gene>
<dbReference type="CDD" id="cd00063">
    <property type="entry name" value="FN3"/>
    <property type="match status" value="1"/>
</dbReference>
<accession>A0A7W5H2L3</accession>
<proteinExistence type="predicted"/>
<organism evidence="1 2">
    <name type="scientific">Microbacter margulisiae</name>
    <dbReference type="NCBI Taxonomy" id="1350067"/>
    <lineage>
        <taxon>Bacteria</taxon>
        <taxon>Pseudomonadati</taxon>
        <taxon>Bacteroidota</taxon>
        <taxon>Bacteroidia</taxon>
        <taxon>Bacteroidales</taxon>
        <taxon>Porphyromonadaceae</taxon>
        <taxon>Microbacter</taxon>
    </lineage>
</organism>
<dbReference type="InterPro" id="IPR003961">
    <property type="entry name" value="FN3_dom"/>
</dbReference>
<evidence type="ECO:0000313" key="1">
    <source>
        <dbReference type="EMBL" id="MBB3187517.1"/>
    </source>
</evidence>
<dbReference type="AlphaFoldDB" id="A0A7W5H2L3"/>
<comment type="caution">
    <text evidence="1">The sequence shown here is derived from an EMBL/GenBank/DDBJ whole genome shotgun (WGS) entry which is preliminary data.</text>
</comment>
<reference evidence="1 2" key="1">
    <citation type="submission" date="2020-08" db="EMBL/GenBank/DDBJ databases">
        <title>Genomic Encyclopedia of Type Strains, Phase IV (KMG-IV): sequencing the most valuable type-strain genomes for metagenomic binning, comparative biology and taxonomic classification.</title>
        <authorList>
            <person name="Goeker M."/>
        </authorList>
    </citation>
    <scope>NUCLEOTIDE SEQUENCE [LARGE SCALE GENOMIC DNA]</scope>
    <source>
        <strain evidence="1 2">DSM 27471</strain>
    </source>
</reference>
<sequence>MITYAAVLHLRNKNPQAVAELGGRVAAHLEAHKDIFPAPDPAPALLEAEAEKLSASIAAKNGSRLINLNVKNQAVVVRALLKAEIFYVNKVAQGDRKTILLSGFDCNNDPVLRSIPGKAVIRRVKDGNTACSVKIFVEPLADADHYKVEITTTPDDPDSWRAVFDYVSLKKLELRDLPRAKEICIRVSGGNIYGWGTPSEMVSFLPR</sequence>
<keyword evidence="2" id="KW-1185">Reference proteome</keyword>
<evidence type="ECO:0000313" key="2">
    <source>
        <dbReference type="Proteomes" id="UP000544222"/>
    </source>
</evidence>
<dbReference type="RefSeq" id="WP_183413280.1">
    <property type="nucleotide sequence ID" value="NZ_JACHYB010000001.1"/>
</dbReference>